<organism evidence="1">
    <name type="scientific">Thermofilum pendens</name>
    <dbReference type="NCBI Taxonomy" id="2269"/>
    <lineage>
        <taxon>Archaea</taxon>
        <taxon>Thermoproteota</taxon>
        <taxon>Thermoprotei</taxon>
        <taxon>Thermofilales</taxon>
        <taxon>Thermofilaceae</taxon>
        <taxon>Thermofilum</taxon>
    </lineage>
</organism>
<dbReference type="AlphaFoldDB" id="A0A7J3X6E2"/>
<gene>
    <name evidence="1" type="ORF">ENM88_03245</name>
</gene>
<comment type="caution">
    <text evidence="1">The sequence shown here is derived from an EMBL/GenBank/DDBJ whole genome shotgun (WGS) entry which is preliminary data.</text>
</comment>
<proteinExistence type="predicted"/>
<dbReference type="EMBL" id="DRZM01000096">
    <property type="protein sequence ID" value="HHP04748.1"/>
    <property type="molecule type" value="Genomic_DNA"/>
</dbReference>
<evidence type="ECO:0000313" key="1">
    <source>
        <dbReference type="EMBL" id="HHP04748.1"/>
    </source>
</evidence>
<protein>
    <recommendedName>
        <fullName evidence="2">Nucleotidyl transferase AbiEii/AbiGii toxin family protein</fullName>
    </recommendedName>
</protein>
<name>A0A7J3X6E2_THEPE</name>
<accession>A0A7J3X6E2</accession>
<sequence>MVALLREEELARLARLRRLKPWQEEKRYVQALIMYAVSEWPLVMKGGTYLWFFHGLSRFSEDLDYTAVGRVDADRVEEVAEVLRLFGVASAVKVLKDDEYTLTVRVAARGPLFKSEKDTCYVRLDISRREKPLLKPTPVRLDEPHYGIPLVYIRGMDLQEVLAEKLRAVYVRSDPRDAYDAWHLCARLGVPLDPGLLERKLSFYGAGLDPEKLLAAIRAAGRSWGRLKPLVFGALPDYSEVEQALARCIARQAG</sequence>
<dbReference type="InterPro" id="IPR014942">
    <property type="entry name" value="AbiEii"/>
</dbReference>
<dbReference type="Gene3D" id="3.10.450.620">
    <property type="entry name" value="JHP933, nucleotidyltransferase-like core domain"/>
    <property type="match status" value="1"/>
</dbReference>
<dbReference type="Pfam" id="PF08843">
    <property type="entry name" value="AbiEii"/>
    <property type="match status" value="1"/>
</dbReference>
<evidence type="ECO:0008006" key="2">
    <source>
        <dbReference type="Google" id="ProtNLM"/>
    </source>
</evidence>
<reference evidence="1" key="1">
    <citation type="journal article" date="2020" name="mSystems">
        <title>Genome- and Community-Level Interaction Insights into Carbon Utilization and Element Cycling Functions of Hydrothermarchaeota in Hydrothermal Sediment.</title>
        <authorList>
            <person name="Zhou Z."/>
            <person name="Liu Y."/>
            <person name="Xu W."/>
            <person name="Pan J."/>
            <person name="Luo Z.H."/>
            <person name="Li M."/>
        </authorList>
    </citation>
    <scope>NUCLEOTIDE SEQUENCE [LARGE SCALE GENOMIC DNA]</scope>
    <source>
        <strain evidence="1">SpSt-1125</strain>
    </source>
</reference>